<keyword evidence="2" id="KW-0489">Methyltransferase</keyword>
<evidence type="ECO:0000256" key="1">
    <source>
        <dbReference type="SAM" id="MobiDB-lite"/>
    </source>
</evidence>
<keyword evidence="2" id="KW-0808">Transferase</keyword>
<dbReference type="OrthoDB" id="4738926at2"/>
<dbReference type="InterPro" id="IPR029063">
    <property type="entry name" value="SAM-dependent_MTases_sf"/>
</dbReference>
<dbReference type="AlphaFoldDB" id="A0A6P2BSX4"/>
<dbReference type="GO" id="GO:0032259">
    <property type="term" value="P:methylation"/>
    <property type="evidence" value="ECO:0007669"/>
    <property type="project" value="UniProtKB-KW"/>
</dbReference>
<dbReference type="Proteomes" id="UP000460272">
    <property type="component" value="Unassembled WGS sequence"/>
</dbReference>
<reference evidence="2 3" key="1">
    <citation type="submission" date="2018-11" db="EMBL/GenBank/DDBJ databases">
        <title>Trebonia kvetii gen.nov., sp.nov., a novel acidophilic actinobacterium, and proposal of the new actinobacterial family Treboniaceae fam. nov.</title>
        <authorList>
            <person name="Rapoport D."/>
            <person name="Sagova-Mareckova M."/>
            <person name="Sedlacek I."/>
            <person name="Provaznik J."/>
            <person name="Kralova S."/>
            <person name="Pavlinic D."/>
            <person name="Benes V."/>
            <person name="Kopecky J."/>
        </authorList>
    </citation>
    <scope>NUCLEOTIDE SEQUENCE [LARGE SCALE GENOMIC DNA]</scope>
    <source>
        <strain evidence="2 3">15Tr583</strain>
    </source>
</reference>
<dbReference type="RefSeq" id="WP_145858121.1">
    <property type="nucleotide sequence ID" value="NZ_RPFW01000006.1"/>
</dbReference>
<gene>
    <name evidence="2" type="ORF">EAS64_28630</name>
</gene>
<feature type="region of interest" description="Disordered" evidence="1">
    <location>
        <begin position="254"/>
        <end position="304"/>
    </location>
</feature>
<sequence length="304" mass="32947">MTTAERGSPGGQRTVSRFFAEPMRDYVLACLGRPVSVLQAGCLAPLRELGIGELTDGGFQITVTAVDADDPIAKRVLRDSHGAYDDVITGDLRTVSIPPRTYDVVYCAQLLERVQHVALVLDRLNSALKPGGLLLIRTADRYSAMALLDRLLPGPARRMVWSRFRPGTPGPFTPVYEKAVSADGIADYALMRGLVIAARASELTRPDSPAGLSSSMRITCGAIARLSRGRYGDSHDELLYVIRKPQDRFARVVLPPRAPRPGKRGAGDGRAVFSRGRDPPYPPRPVQWASQDIGDAGSPWGSDT</sequence>
<accession>A0A6P2BSX4</accession>
<keyword evidence="3" id="KW-1185">Reference proteome</keyword>
<evidence type="ECO:0000313" key="2">
    <source>
        <dbReference type="EMBL" id="TVZ01481.1"/>
    </source>
</evidence>
<name>A0A6P2BSX4_9ACTN</name>
<comment type="caution">
    <text evidence="2">The sequence shown here is derived from an EMBL/GenBank/DDBJ whole genome shotgun (WGS) entry which is preliminary data.</text>
</comment>
<dbReference type="Gene3D" id="3.40.50.150">
    <property type="entry name" value="Vaccinia Virus protein VP39"/>
    <property type="match status" value="1"/>
</dbReference>
<protein>
    <submittedName>
        <fullName evidence="2">Methyltransferase domain-containing protein</fullName>
    </submittedName>
</protein>
<dbReference type="GO" id="GO:0008168">
    <property type="term" value="F:methyltransferase activity"/>
    <property type="evidence" value="ECO:0007669"/>
    <property type="project" value="UniProtKB-KW"/>
</dbReference>
<proteinExistence type="predicted"/>
<organism evidence="2 3">
    <name type="scientific">Trebonia kvetii</name>
    <dbReference type="NCBI Taxonomy" id="2480626"/>
    <lineage>
        <taxon>Bacteria</taxon>
        <taxon>Bacillati</taxon>
        <taxon>Actinomycetota</taxon>
        <taxon>Actinomycetes</taxon>
        <taxon>Streptosporangiales</taxon>
        <taxon>Treboniaceae</taxon>
        <taxon>Trebonia</taxon>
    </lineage>
</organism>
<dbReference type="CDD" id="cd02440">
    <property type="entry name" value="AdoMet_MTases"/>
    <property type="match status" value="1"/>
</dbReference>
<dbReference type="Pfam" id="PF13489">
    <property type="entry name" value="Methyltransf_23"/>
    <property type="match status" value="1"/>
</dbReference>
<dbReference type="EMBL" id="RPFW01000006">
    <property type="protein sequence ID" value="TVZ01481.1"/>
    <property type="molecule type" value="Genomic_DNA"/>
</dbReference>
<evidence type="ECO:0000313" key="3">
    <source>
        <dbReference type="Proteomes" id="UP000460272"/>
    </source>
</evidence>
<dbReference type="SUPFAM" id="SSF53335">
    <property type="entry name" value="S-adenosyl-L-methionine-dependent methyltransferases"/>
    <property type="match status" value="1"/>
</dbReference>